<reference evidence="3 4" key="1">
    <citation type="submission" date="2016-08" db="EMBL/GenBank/DDBJ databases">
        <authorList>
            <person name="Seilhamer J.J."/>
        </authorList>
    </citation>
    <scope>NUCLEOTIDE SEQUENCE [LARGE SCALE GENOMIC DNA]</scope>
    <source>
        <strain evidence="3 4">HBR26</strain>
    </source>
</reference>
<name>A0A1C3Y9N4_9HYPH</name>
<evidence type="ECO:0000313" key="2">
    <source>
        <dbReference type="EMBL" id="MBB4193147.1"/>
    </source>
</evidence>
<protein>
    <submittedName>
        <fullName evidence="2">Type II secretory pathway component GspD/PulD (Secretin)</fullName>
    </submittedName>
</protein>
<dbReference type="GeneID" id="45960426"/>
<reference evidence="2 5" key="2">
    <citation type="submission" date="2020-08" db="EMBL/GenBank/DDBJ databases">
        <title>Genomic Encyclopedia of Type Strains, Phase IV (KMG-V): Genome sequencing to study the core and pangenomes of soil and plant-associated prokaryotes.</title>
        <authorList>
            <person name="Whitman W."/>
        </authorList>
    </citation>
    <scope>NUCLEOTIDE SEQUENCE [LARGE SCALE GENOMIC DNA]</scope>
    <source>
        <strain evidence="2 5">SEMIA 4074</strain>
    </source>
</reference>
<keyword evidence="5" id="KW-1185">Reference proteome</keyword>
<organism evidence="3 4">
    <name type="scientific">Rhizobium aethiopicum</name>
    <dbReference type="NCBI Taxonomy" id="1138170"/>
    <lineage>
        <taxon>Bacteria</taxon>
        <taxon>Pseudomonadati</taxon>
        <taxon>Pseudomonadota</taxon>
        <taxon>Alphaproteobacteria</taxon>
        <taxon>Hyphomicrobiales</taxon>
        <taxon>Rhizobiaceae</taxon>
        <taxon>Rhizobium/Agrobacterium group</taxon>
        <taxon>Rhizobium</taxon>
    </lineage>
</organism>
<dbReference type="RefSeq" id="WP_008534289.1">
    <property type="nucleotide sequence ID" value="NZ_FMAJ01000016.1"/>
</dbReference>
<keyword evidence="1" id="KW-0732">Signal</keyword>
<sequence length="182" mass="19407">MFARFVYMAAIGLLASFPPPAGASEREVRLDVVSLPLGDVVQTLSFMSGIPVTTVGTLSGKVEHWSVRESGAKAFVKLGDASNLFVAYDGSRIIIAPKQEVSTVVLDRGGRSWKTEQNAIRALFPLLPDDALREDPASGLVLVRGPAVFTKAVEDVLSRQQADSIKVIKGGQLEILTTNNGA</sequence>
<evidence type="ECO:0000313" key="3">
    <source>
        <dbReference type="EMBL" id="SCB61222.1"/>
    </source>
</evidence>
<accession>A0A1C3Y9N4</accession>
<gene>
    <name evidence="3" type="ORF">GA0061105_11626</name>
    <name evidence="2" type="ORF">GGD53_003311</name>
</gene>
<dbReference type="Proteomes" id="UP000524492">
    <property type="component" value="Unassembled WGS sequence"/>
</dbReference>
<feature type="chain" id="PRO_5044556373" evidence="1">
    <location>
        <begin position="24"/>
        <end position="182"/>
    </location>
</feature>
<proteinExistence type="predicted"/>
<dbReference type="EMBL" id="FMAJ01000016">
    <property type="protein sequence ID" value="SCB61222.1"/>
    <property type="molecule type" value="Genomic_DNA"/>
</dbReference>
<dbReference type="AlphaFoldDB" id="A0A1C3Y9N4"/>
<dbReference type="EMBL" id="JACIFV010000011">
    <property type="protein sequence ID" value="MBB4193147.1"/>
    <property type="molecule type" value="Genomic_DNA"/>
</dbReference>
<feature type="signal peptide" evidence="1">
    <location>
        <begin position="1"/>
        <end position="23"/>
    </location>
</feature>
<dbReference type="STRING" id="1138170.GA0061105_11626"/>
<evidence type="ECO:0000256" key="1">
    <source>
        <dbReference type="SAM" id="SignalP"/>
    </source>
</evidence>
<evidence type="ECO:0000313" key="4">
    <source>
        <dbReference type="Proteomes" id="UP000198723"/>
    </source>
</evidence>
<evidence type="ECO:0000313" key="5">
    <source>
        <dbReference type="Proteomes" id="UP000524492"/>
    </source>
</evidence>
<dbReference type="Proteomes" id="UP000198723">
    <property type="component" value="Unassembled WGS sequence"/>
</dbReference>